<comment type="caution">
    <text evidence="4">The sequence shown here is derived from an EMBL/GenBank/DDBJ whole genome shotgun (WGS) entry which is preliminary data.</text>
</comment>
<dbReference type="GO" id="GO:0030973">
    <property type="term" value="F:molybdate ion binding"/>
    <property type="evidence" value="ECO:0007669"/>
    <property type="project" value="InterPro"/>
</dbReference>
<proteinExistence type="predicted"/>
<evidence type="ECO:0000256" key="3">
    <source>
        <dbReference type="ARBA" id="ARBA00022729"/>
    </source>
</evidence>
<reference evidence="4" key="1">
    <citation type="submission" date="2016-10" db="EMBL/GenBank/DDBJ databases">
        <title>Sequence of Gallionella enrichment culture.</title>
        <authorList>
            <person name="Poehlein A."/>
            <person name="Muehling M."/>
            <person name="Daniel R."/>
        </authorList>
    </citation>
    <scope>NUCLEOTIDE SEQUENCE</scope>
</reference>
<evidence type="ECO:0000313" key="4">
    <source>
        <dbReference type="EMBL" id="OIR13762.1"/>
    </source>
</evidence>
<dbReference type="PIRSF" id="PIRSF004846">
    <property type="entry name" value="ModA"/>
    <property type="match status" value="1"/>
</dbReference>
<name>A0A1J5SYT9_9ZZZZ</name>
<evidence type="ECO:0000256" key="2">
    <source>
        <dbReference type="ARBA" id="ARBA00022723"/>
    </source>
</evidence>
<evidence type="ECO:0000256" key="1">
    <source>
        <dbReference type="ARBA" id="ARBA00022505"/>
    </source>
</evidence>
<dbReference type="GO" id="GO:0015689">
    <property type="term" value="P:molybdate ion transport"/>
    <property type="evidence" value="ECO:0007669"/>
    <property type="project" value="InterPro"/>
</dbReference>
<dbReference type="EMBL" id="MLJW01000013">
    <property type="protein sequence ID" value="OIR13762.1"/>
    <property type="molecule type" value="Genomic_DNA"/>
</dbReference>
<gene>
    <name evidence="4" type="primary">modA_5</name>
    <name evidence="4" type="ORF">GALL_48970</name>
</gene>
<keyword evidence="1" id="KW-0500">Molybdenum</keyword>
<dbReference type="FunFam" id="3.40.190.10:FF:000035">
    <property type="entry name" value="Molybdate ABC transporter substrate-binding protein"/>
    <property type="match status" value="1"/>
</dbReference>
<dbReference type="InterPro" id="IPR050682">
    <property type="entry name" value="ModA/WtpA"/>
</dbReference>
<dbReference type="NCBIfam" id="TIGR01256">
    <property type="entry name" value="modA"/>
    <property type="match status" value="1"/>
</dbReference>
<dbReference type="GO" id="GO:0046872">
    <property type="term" value="F:metal ion binding"/>
    <property type="evidence" value="ECO:0007669"/>
    <property type="project" value="UniProtKB-KW"/>
</dbReference>
<organism evidence="4">
    <name type="scientific">mine drainage metagenome</name>
    <dbReference type="NCBI Taxonomy" id="410659"/>
    <lineage>
        <taxon>unclassified sequences</taxon>
        <taxon>metagenomes</taxon>
        <taxon>ecological metagenomes</taxon>
    </lineage>
</organism>
<dbReference type="Pfam" id="PF13531">
    <property type="entry name" value="SBP_bac_11"/>
    <property type="match status" value="1"/>
</dbReference>
<dbReference type="PANTHER" id="PTHR30632">
    <property type="entry name" value="MOLYBDATE-BINDING PERIPLASMIC PROTEIN"/>
    <property type="match status" value="1"/>
</dbReference>
<dbReference type="InterPro" id="IPR044084">
    <property type="entry name" value="AvModA-like_subst-bd"/>
</dbReference>
<dbReference type="InterPro" id="IPR005950">
    <property type="entry name" value="ModA"/>
</dbReference>
<keyword evidence="2" id="KW-0479">Metal-binding</keyword>
<dbReference type="CDD" id="cd13539">
    <property type="entry name" value="PBP2_AvModA"/>
    <property type="match status" value="1"/>
</dbReference>
<dbReference type="PANTHER" id="PTHR30632:SF14">
    <property type="entry name" value="TUNGSTATE_MOLYBDATE_CHROMATE-BINDING PROTEIN MODA"/>
    <property type="match status" value="1"/>
</dbReference>
<protein>
    <submittedName>
        <fullName evidence="4">Molybdate-binding periplasmic protein</fullName>
    </submittedName>
</protein>
<dbReference type="SUPFAM" id="SSF53850">
    <property type="entry name" value="Periplasmic binding protein-like II"/>
    <property type="match status" value="1"/>
</dbReference>
<accession>A0A1J5SYT9</accession>
<keyword evidence="3" id="KW-0732">Signal</keyword>
<dbReference type="AlphaFoldDB" id="A0A1J5SYT9"/>
<sequence>MNARNLNLWLAAGALLFGAMNGANAGEVNAAVAANFSAPAQQIVDLFQKQSGHTVKLSFGSSGKFYSQIKQGAPFDVFLSADEKNPKLLEQEGLAVANTRFVYALGKLVLWSARPGFVDDKGAVLSRGGYNKLAYADPKLAPYGQAAEETLQTMGLWNAAVQGKLVTGESIAQTYQFAATGNADMAFIALSQVTKDGKVTEGSLWLVPSHMYSPIRQSAVLLSGAKDQAAAQAFLKFLRSEQAAAVIRSFGYDKP</sequence>
<dbReference type="Gene3D" id="3.40.190.10">
    <property type="entry name" value="Periplasmic binding protein-like II"/>
    <property type="match status" value="2"/>
</dbReference>